<evidence type="ECO:0000256" key="1">
    <source>
        <dbReference type="SAM" id="SignalP"/>
    </source>
</evidence>
<dbReference type="PRINTS" id="PR00838">
    <property type="entry name" value="V5ALLERGEN"/>
</dbReference>
<dbReference type="InterPro" id="IPR035940">
    <property type="entry name" value="CAP_sf"/>
</dbReference>
<keyword evidence="1" id="KW-0732">Signal</keyword>
<proteinExistence type="evidence at transcript level"/>
<dbReference type="PROSITE" id="PS01009">
    <property type="entry name" value="CRISP_1"/>
    <property type="match status" value="1"/>
</dbReference>
<dbReference type="PROSITE" id="PS01010">
    <property type="entry name" value="CRISP_2"/>
    <property type="match status" value="1"/>
</dbReference>
<sequence length="239" mass="26834">MAKTQCPLVFSLLALALIGNLPSSAAQCKNESNTFIAELQLTEEEKQALLDAHNNYRERTAAGNAHGKRQPPAQNMLELTWDEHAAQQASSWARTCEFEHNLPTDKQGKQLGQNLALRRSTRPSKAKVSFGYWMKNYMVKGWFDEVKLYTFGSGFSTATGHYTQLVWAKSSKLGCGYSYYTTYINGRKWYVGYLVCNYNPGGNVKGEVPYKKGKVNCGAHMLGRSHNYTNLCIENQGNH</sequence>
<feature type="chain" id="PRO_5003024424" description="SCP domain-containing protein" evidence="1">
    <location>
        <begin position="27"/>
        <end position="239"/>
    </location>
</feature>
<protein>
    <recommendedName>
        <fullName evidence="2">SCP domain-containing protein</fullName>
    </recommendedName>
</protein>
<dbReference type="InterPro" id="IPR014044">
    <property type="entry name" value="CAP_dom"/>
</dbReference>
<dbReference type="InterPro" id="IPR001283">
    <property type="entry name" value="CRISP-related"/>
</dbReference>
<dbReference type="AlphaFoldDB" id="D1MWC1"/>
<feature type="domain" description="SCP" evidence="2">
    <location>
        <begin position="44"/>
        <end position="206"/>
    </location>
</feature>
<name>D1MWC1_TRIDM</name>
<dbReference type="CDD" id="cd05380">
    <property type="entry name" value="CAP_euk"/>
    <property type="match status" value="1"/>
</dbReference>
<accession>D1MWC1</accession>
<dbReference type="GO" id="GO:0005576">
    <property type="term" value="C:extracellular region"/>
    <property type="evidence" value="ECO:0007669"/>
    <property type="project" value="UniProtKB-SubCell"/>
</dbReference>
<organism evidence="3">
    <name type="scientific">Triatoma dimidiata</name>
    <name type="common">Kissing bug</name>
    <name type="synonym">Meccus dimidiatus</name>
    <dbReference type="NCBI Taxonomy" id="72491"/>
    <lineage>
        <taxon>Eukaryota</taxon>
        <taxon>Metazoa</taxon>
        <taxon>Ecdysozoa</taxon>
        <taxon>Arthropoda</taxon>
        <taxon>Hexapoda</taxon>
        <taxon>Insecta</taxon>
        <taxon>Pterygota</taxon>
        <taxon>Neoptera</taxon>
        <taxon>Paraneoptera</taxon>
        <taxon>Hemiptera</taxon>
        <taxon>Heteroptera</taxon>
        <taxon>Panheteroptera</taxon>
        <taxon>Cimicomorpha</taxon>
        <taxon>Reduviidae</taxon>
        <taxon>Triatominae</taxon>
        <taxon>Triatoma</taxon>
    </lineage>
</organism>
<dbReference type="SUPFAM" id="SSF55797">
    <property type="entry name" value="PR-1-like"/>
    <property type="match status" value="1"/>
</dbReference>
<dbReference type="InterPro" id="IPR018244">
    <property type="entry name" value="Allrgn_V5/Tpx1_CS"/>
</dbReference>
<dbReference type="Gene3D" id="3.40.33.10">
    <property type="entry name" value="CAP"/>
    <property type="match status" value="1"/>
</dbReference>
<dbReference type="EMBL" id="AB470372">
    <property type="protein sequence ID" value="BAI50822.1"/>
    <property type="molecule type" value="mRNA"/>
</dbReference>
<dbReference type="PANTHER" id="PTHR10334">
    <property type="entry name" value="CYSTEINE-RICH SECRETORY PROTEIN-RELATED"/>
    <property type="match status" value="1"/>
</dbReference>
<feature type="signal peptide" evidence="1">
    <location>
        <begin position="1"/>
        <end position="26"/>
    </location>
</feature>
<dbReference type="InterPro" id="IPR002413">
    <property type="entry name" value="V5_allergen-like"/>
</dbReference>
<reference evidence="3" key="1">
    <citation type="journal article" date="2010" name="Infect. Genet. Evol.">
        <title>A repertoire of the dominant transcripts from the salivary glands of the blood-sucking bug, Triatoma dimidiata, a vector of Chagas disease.</title>
        <authorList>
            <person name="Kato H."/>
            <person name="Jochim R.C."/>
            <person name="Gomez E.A."/>
            <person name="Sakoda R."/>
            <person name="Iwata H."/>
            <person name="Valenzuela J.G."/>
            <person name="Hashiguchi Y."/>
        </authorList>
    </citation>
    <scope>NUCLEOTIDE SEQUENCE</scope>
    <source>
        <tissue evidence="3">Salivary gland</tissue>
    </source>
</reference>
<dbReference type="PRINTS" id="PR00837">
    <property type="entry name" value="V5TPXLIKE"/>
</dbReference>
<dbReference type="SMART" id="SM00198">
    <property type="entry name" value="SCP"/>
    <property type="match status" value="1"/>
</dbReference>
<evidence type="ECO:0000259" key="2">
    <source>
        <dbReference type="SMART" id="SM00198"/>
    </source>
</evidence>
<evidence type="ECO:0000313" key="3">
    <source>
        <dbReference type="EMBL" id="BAI50822.1"/>
    </source>
</evidence>
<dbReference type="Pfam" id="PF00188">
    <property type="entry name" value="CAP"/>
    <property type="match status" value="1"/>
</dbReference>